<dbReference type="InterPro" id="IPR036271">
    <property type="entry name" value="Tet_transcr_reg_TetR-rel_C_sf"/>
</dbReference>
<dbReference type="PANTHER" id="PTHR47506">
    <property type="entry name" value="TRANSCRIPTIONAL REGULATORY PROTEIN"/>
    <property type="match status" value="1"/>
</dbReference>
<keyword evidence="2 4" id="KW-0238">DNA-binding</keyword>
<dbReference type="Pfam" id="PF16925">
    <property type="entry name" value="TetR_C_13"/>
    <property type="match status" value="1"/>
</dbReference>
<dbReference type="PROSITE" id="PS50977">
    <property type="entry name" value="HTH_TETR_2"/>
    <property type="match status" value="1"/>
</dbReference>
<evidence type="ECO:0000256" key="1">
    <source>
        <dbReference type="ARBA" id="ARBA00023015"/>
    </source>
</evidence>
<gene>
    <name evidence="6" type="ORF">FNZ23_00215</name>
</gene>
<dbReference type="InterPro" id="IPR001647">
    <property type="entry name" value="HTH_TetR"/>
</dbReference>
<organism evidence="6 7">
    <name type="scientific">Streptomyces benahoarensis</name>
    <dbReference type="NCBI Taxonomy" id="2595054"/>
    <lineage>
        <taxon>Bacteria</taxon>
        <taxon>Bacillati</taxon>
        <taxon>Actinomycetota</taxon>
        <taxon>Actinomycetes</taxon>
        <taxon>Kitasatosporales</taxon>
        <taxon>Streptomycetaceae</taxon>
        <taxon>Streptomyces</taxon>
    </lineage>
</organism>
<keyword evidence="7" id="KW-1185">Reference proteome</keyword>
<dbReference type="Pfam" id="PF00440">
    <property type="entry name" value="TetR_N"/>
    <property type="match status" value="1"/>
</dbReference>
<feature type="DNA-binding region" description="H-T-H motif" evidence="4">
    <location>
        <begin position="28"/>
        <end position="47"/>
    </location>
</feature>
<evidence type="ECO:0000256" key="4">
    <source>
        <dbReference type="PROSITE-ProRule" id="PRU00335"/>
    </source>
</evidence>
<dbReference type="SUPFAM" id="SSF46689">
    <property type="entry name" value="Homeodomain-like"/>
    <property type="match status" value="1"/>
</dbReference>
<evidence type="ECO:0000256" key="3">
    <source>
        <dbReference type="ARBA" id="ARBA00023163"/>
    </source>
</evidence>
<dbReference type="OrthoDB" id="4214267at2"/>
<feature type="domain" description="HTH tetR-type" evidence="5">
    <location>
        <begin position="5"/>
        <end position="65"/>
    </location>
</feature>
<evidence type="ECO:0000313" key="6">
    <source>
        <dbReference type="EMBL" id="TSB44216.1"/>
    </source>
</evidence>
<evidence type="ECO:0000256" key="2">
    <source>
        <dbReference type="ARBA" id="ARBA00023125"/>
    </source>
</evidence>
<dbReference type="SUPFAM" id="SSF48498">
    <property type="entry name" value="Tetracyclin repressor-like, C-terminal domain"/>
    <property type="match status" value="1"/>
</dbReference>
<evidence type="ECO:0000313" key="7">
    <source>
        <dbReference type="Proteomes" id="UP000320888"/>
    </source>
</evidence>
<dbReference type="RefSeq" id="WP_143939663.1">
    <property type="nucleotide sequence ID" value="NZ_VKLS01000001.1"/>
</dbReference>
<keyword evidence="3" id="KW-0804">Transcription</keyword>
<name>A0A553ZSC8_9ACTN</name>
<keyword evidence="1" id="KW-0805">Transcription regulation</keyword>
<accession>A0A553ZSC8</accession>
<protein>
    <submittedName>
        <fullName evidence="6">TetR/AcrR family transcriptional regulator</fullName>
    </submittedName>
</protein>
<reference evidence="6 7" key="1">
    <citation type="submission" date="2019-07" db="EMBL/GenBank/DDBJ databases">
        <title>Draft genome for Streptomyces benahoarensis MZ03-48.</title>
        <authorList>
            <person name="Gonzalez-Pimentel J.L."/>
        </authorList>
    </citation>
    <scope>NUCLEOTIDE SEQUENCE [LARGE SCALE GENOMIC DNA]</scope>
    <source>
        <strain evidence="6 7">MZ03-48</strain>
    </source>
</reference>
<dbReference type="PRINTS" id="PR00455">
    <property type="entry name" value="HTHTETR"/>
</dbReference>
<comment type="caution">
    <text evidence="6">The sequence shown here is derived from an EMBL/GenBank/DDBJ whole genome shotgun (WGS) entry which is preliminary data.</text>
</comment>
<dbReference type="Proteomes" id="UP000320888">
    <property type="component" value="Unassembled WGS sequence"/>
</dbReference>
<proteinExistence type="predicted"/>
<evidence type="ECO:0000259" key="5">
    <source>
        <dbReference type="PROSITE" id="PS50977"/>
    </source>
</evidence>
<dbReference type="InterPro" id="IPR009057">
    <property type="entry name" value="Homeodomain-like_sf"/>
</dbReference>
<dbReference type="AlphaFoldDB" id="A0A553ZSC8"/>
<dbReference type="Gene3D" id="1.10.357.10">
    <property type="entry name" value="Tetracycline Repressor, domain 2"/>
    <property type="match status" value="1"/>
</dbReference>
<dbReference type="EMBL" id="VKLS01000001">
    <property type="protein sequence ID" value="TSB44216.1"/>
    <property type="molecule type" value="Genomic_DNA"/>
</dbReference>
<dbReference type="GO" id="GO:0003677">
    <property type="term" value="F:DNA binding"/>
    <property type="evidence" value="ECO:0007669"/>
    <property type="project" value="UniProtKB-UniRule"/>
</dbReference>
<dbReference type="PANTHER" id="PTHR47506:SF1">
    <property type="entry name" value="HTH-TYPE TRANSCRIPTIONAL REGULATOR YJDC"/>
    <property type="match status" value="1"/>
</dbReference>
<sequence length="189" mass="20622">MLEEETARERVLDAAEGLYYQRGVQAVGMDAVRNASGVSLKRLYRLYPSKGDLVEAYLRRRDAQLLQRLVGYVDTVDGTPQDRVLAVFDWLYSWFSESDYRGCAFINSYGELGAASPAVAEVARKHKAAFRRRVADLVAAAGLPASLADQLSLLVEGAITTAAISRTPEPARTARDAAQALIKVSRTAA</sequence>
<dbReference type="InterPro" id="IPR011075">
    <property type="entry name" value="TetR_C"/>
</dbReference>